<dbReference type="AlphaFoldDB" id="W4FA79"/>
<gene>
    <name evidence="1" type="ORF">H257_18722</name>
</gene>
<dbReference type="EMBL" id="KI913319">
    <property type="protein sequence ID" value="ETV64367.1"/>
    <property type="molecule type" value="Genomic_DNA"/>
</dbReference>
<dbReference type="RefSeq" id="XP_009846151.1">
    <property type="nucleotide sequence ID" value="XM_009847849.1"/>
</dbReference>
<protein>
    <submittedName>
        <fullName evidence="1">Uncharacterized protein</fullName>
    </submittedName>
</protein>
<organism evidence="1">
    <name type="scientific">Aphanomyces astaci</name>
    <name type="common">Crayfish plague agent</name>
    <dbReference type="NCBI Taxonomy" id="112090"/>
    <lineage>
        <taxon>Eukaryota</taxon>
        <taxon>Sar</taxon>
        <taxon>Stramenopiles</taxon>
        <taxon>Oomycota</taxon>
        <taxon>Saprolegniomycetes</taxon>
        <taxon>Saprolegniales</taxon>
        <taxon>Verrucalvaceae</taxon>
        <taxon>Aphanomyces</taxon>
    </lineage>
</organism>
<proteinExistence type="predicted"/>
<dbReference type="VEuPathDB" id="FungiDB:H257_18722"/>
<evidence type="ECO:0000313" key="1">
    <source>
        <dbReference type="EMBL" id="ETV64367.1"/>
    </source>
</evidence>
<name>W4FA79_APHAT</name>
<accession>W4FA79</accession>
<reference evidence="1" key="1">
    <citation type="submission" date="2013-12" db="EMBL/GenBank/DDBJ databases">
        <title>The Genome Sequence of Aphanomyces astaci APO3.</title>
        <authorList>
            <consortium name="The Broad Institute Genomics Platform"/>
            <person name="Russ C."/>
            <person name="Tyler B."/>
            <person name="van West P."/>
            <person name="Dieguez-Uribeondo J."/>
            <person name="Young S.K."/>
            <person name="Zeng Q."/>
            <person name="Gargeya S."/>
            <person name="Fitzgerald M."/>
            <person name="Abouelleil A."/>
            <person name="Alvarado L."/>
            <person name="Chapman S.B."/>
            <person name="Gainer-Dewar J."/>
            <person name="Goldberg J."/>
            <person name="Griggs A."/>
            <person name="Gujja S."/>
            <person name="Hansen M."/>
            <person name="Howarth C."/>
            <person name="Imamovic A."/>
            <person name="Ireland A."/>
            <person name="Larimer J."/>
            <person name="McCowan C."/>
            <person name="Murphy C."/>
            <person name="Pearson M."/>
            <person name="Poon T.W."/>
            <person name="Priest M."/>
            <person name="Roberts A."/>
            <person name="Saif S."/>
            <person name="Shea T."/>
            <person name="Sykes S."/>
            <person name="Wortman J."/>
            <person name="Nusbaum C."/>
            <person name="Birren B."/>
        </authorList>
    </citation>
    <scope>NUCLEOTIDE SEQUENCE [LARGE SCALE GENOMIC DNA]</scope>
    <source>
        <strain evidence="1">APO3</strain>
    </source>
</reference>
<dbReference type="GeneID" id="20820718"/>
<sequence>MEWFWTGGDNRLIAEPIHHTNGETQLDFGRVRVQNDVDITSRKDVMPRGNNFDAALKLLTKASSCDRTPSQAMMMRSLGQTNTAMPAGRGPLTRGGAHRGPDVATKHRLLEAMAKTHQNLFPLISRETTHETLTIAMNQPGGRSNTVEDPFHKRELPDHKLSRLISHIDFECDHSKKLATGRLGDDWFGLSLWQHEEGRRQ</sequence>